<comment type="caution">
    <text evidence="1">The sequence shown here is derived from an EMBL/GenBank/DDBJ whole genome shotgun (WGS) entry which is preliminary data.</text>
</comment>
<name>A0A392SSU7_9FABA</name>
<proteinExistence type="predicted"/>
<dbReference type="Proteomes" id="UP000265520">
    <property type="component" value="Unassembled WGS sequence"/>
</dbReference>
<sequence length="19" mass="2098">MNSITEWTVPHTKSVVVIG</sequence>
<dbReference type="EMBL" id="LXQA010427097">
    <property type="protein sequence ID" value="MCI51115.1"/>
    <property type="molecule type" value="Genomic_DNA"/>
</dbReference>
<accession>A0A392SSU7</accession>
<evidence type="ECO:0000313" key="2">
    <source>
        <dbReference type="Proteomes" id="UP000265520"/>
    </source>
</evidence>
<dbReference type="AlphaFoldDB" id="A0A392SSU7"/>
<protein>
    <submittedName>
        <fullName evidence="1">Uncharacterized protein</fullName>
    </submittedName>
</protein>
<organism evidence="1 2">
    <name type="scientific">Trifolium medium</name>
    <dbReference type="NCBI Taxonomy" id="97028"/>
    <lineage>
        <taxon>Eukaryota</taxon>
        <taxon>Viridiplantae</taxon>
        <taxon>Streptophyta</taxon>
        <taxon>Embryophyta</taxon>
        <taxon>Tracheophyta</taxon>
        <taxon>Spermatophyta</taxon>
        <taxon>Magnoliopsida</taxon>
        <taxon>eudicotyledons</taxon>
        <taxon>Gunneridae</taxon>
        <taxon>Pentapetalae</taxon>
        <taxon>rosids</taxon>
        <taxon>fabids</taxon>
        <taxon>Fabales</taxon>
        <taxon>Fabaceae</taxon>
        <taxon>Papilionoideae</taxon>
        <taxon>50 kb inversion clade</taxon>
        <taxon>NPAAA clade</taxon>
        <taxon>Hologalegina</taxon>
        <taxon>IRL clade</taxon>
        <taxon>Trifolieae</taxon>
        <taxon>Trifolium</taxon>
    </lineage>
</organism>
<evidence type="ECO:0000313" key="1">
    <source>
        <dbReference type="EMBL" id="MCI51115.1"/>
    </source>
</evidence>
<keyword evidence="2" id="KW-1185">Reference proteome</keyword>
<reference evidence="1 2" key="1">
    <citation type="journal article" date="2018" name="Front. Plant Sci.">
        <title>Red Clover (Trifolium pratense) and Zigzag Clover (T. medium) - A Picture of Genomic Similarities and Differences.</title>
        <authorList>
            <person name="Dluhosova J."/>
            <person name="Istvanek J."/>
            <person name="Nedelnik J."/>
            <person name="Repkova J."/>
        </authorList>
    </citation>
    <scope>NUCLEOTIDE SEQUENCE [LARGE SCALE GENOMIC DNA]</scope>
    <source>
        <strain evidence="2">cv. 10/8</strain>
        <tissue evidence="1">Leaf</tissue>
    </source>
</reference>
<feature type="non-terminal residue" evidence="1">
    <location>
        <position position="19"/>
    </location>
</feature>